<feature type="region of interest" description="Disordered" evidence="1">
    <location>
        <begin position="123"/>
        <end position="155"/>
    </location>
</feature>
<feature type="compositionally biased region" description="Basic and acidic residues" evidence="1">
    <location>
        <begin position="548"/>
        <end position="572"/>
    </location>
</feature>
<feature type="compositionally biased region" description="Low complexity" evidence="1">
    <location>
        <begin position="536"/>
        <end position="545"/>
    </location>
</feature>
<feature type="compositionally biased region" description="Polar residues" evidence="1">
    <location>
        <begin position="333"/>
        <end position="345"/>
    </location>
</feature>
<evidence type="ECO:0000313" key="3">
    <source>
        <dbReference type="Proteomes" id="UP000605986"/>
    </source>
</evidence>
<name>A0A8H4NM40_9HYPO</name>
<feature type="region of interest" description="Disordered" evidence="1">
    <location>
        <begin position="531"/>
        <end position="587"/>
    </location>
</feature>
<feature type="compositionally biased region" description="Acidic residues" evidence="1">
    <location>
        <begin position="466"/>
        <end position="485"/>
    </location>
</feature>
<reference evidence="2" key="1">
    <citation type="submission" date="2020-01" db="EMBL/GenBank/DDBJ databases">
        <title>Identification and distribution of gene clusters putatively required for synthesis of sphingolipid metabolism inhibitors in phylogenetically diverse species of the filamentous fungus Fusarium.</title>
        <authorList>
            <person name="Kim H.-S."/>
            <person name="Busman M."/>
            <person name="Brown D.W."/>
            <person name="Divon H."/>
            <person name="Uhlig S."/>
            <person name="Proctor R.H."/>
        </authorList>
    </citation>
    <scope>NUCLEOTIDE SEQUENCE</scope>
    <source>
        <strain evidence="2">NRRL 53441</strain>
    </source>
</reference>
<organism evidence="2 3">
    <name type="scientific">Fusarium austroafricanum</name>
    <dbReference type="NCBI Taxonomy" id="2364996"/>
    <lineage>
        <taxon>Eukaryota</taxon>
        <taxon>Fungi</taxon>
        <taxon>Dikarya</taxon>
        <taxon>Ascomycota</taxon>
        <taxon>Pezizomycotina</taxon>
        <taxon>Sordariomycetes</taxon>
        <taxon>Hypocreomycetidae</taxon>
        <taxon>Hypocreales</taxon>
        <taxon>Nectriaceae</taxon>
        <taxon>Fusarium</taxon>
        <taxon>Fusarium concolor species complex</taxon>
    </lineage>
</organism>
<feature type="region of interest" description="Disordered" evidence="1">
    <location>
        <begin position="387"/>
        <end position="406"/>
    </location>
</feature>
<sequence length="952" mass="108002">MHGSASYPAALGSSKWIAAYLAKHRNDDDIWVKTSNKATSKHEAKFLALYKKRKAELRSMFSMNEKNTELAVDGPSNSSGSQAENKDAKSIWSTIFDTKSGNKLHKRTKSAPVVSHIPHLLSPINEDSEGQETPVLNSTEQPTTKTLSRKPSVENLQRLTDHEADDDNVSIITTCTIIIQQASLQAVPEEDGGRAESREATTNDEVATIGEQSPVSNQTTNGDSARSASDNHNIIRSTILDSIPPQEQDGLRIECSGALLPPDMLDQYENNDLVMPQREAKRPKHRKRSSAGSSIKAILDIFLGSDKGDDELIESEESPRKLRHKFRLPSSWSGRKLNSSAQSRSEPSHDYDQLKKNANYRPLSWHPPESNEMGELIRCFSGDLNKFSRDNAKKTRSPKKLPTKVAYPPEFDVSMNSRLPPMPARHPWWGRRDVSIQEVSSVEDSEDSCHSEDLRHSEDSRHSEEIQPDDEQAQDEEPENEEVQDLVDRVHTPTTWRQRPEPGKCFVMETQQQAYRRHESCLKNIDRLRREGLLGPDPSDSESPSQPKPREQVQNEQRLVREMREDFQKPPKDISSSESQNVENHDNGQQSIAQLQFDDGNGQPQDVQDIESPMPIEGLTIEPLDAHILGGFEDEDEDLPEDTPPARPFTEAALKDHHIDLLSEWFSTLQDRSKSPERFIAARDPQAVINWRNGVAELASNKEMFHEEAIEEFYQQASSIANSQTSLSELSEVPNRSEVEVALADTNAPIIQGFEPYEVLARVNYIDHSIQRDLVAKAAYRSQLQPAISRNQVIFDEYERAKFVYARHGQKNSGKEFVGHEDAVRRRNRKIYRALDRHLDEGERRLIKVNREAYDAHKFLSLLQADFDAYKDGIHRITERLGHRRADNLQGAVELIRQTEREENIQYRRTVHPDAPDQESPESCMAGQADQDYAELVANHVDKTIDPTSEFF</sequence>
<feature type="compositionally biased region" description="Basic and acidic residues" evidence="1">
    <location>
        <begin position="447"/>
        <end position="465"/>
    </location>
</feature>
<protein>
    <submittedName>
        <fullName evidence="2">Uncharacterized protein</fullName>
    </submittedName>
</protein>
<feature type="compositionally biased region" description="Polar residues" evidence="1">
    <location>
        <begin position="574"/>
        <end position="587"/>
    </location>
</feature>
<evidence type="ECO:0000256" key="1">
    <source>
        <dbReference type="SAM" id="MobiDB-lite"/>
    </source>
</evidence>
<dbReference type="EMBL" id="JAADJG010000743">
    <property type="protein sequence ID" value="KAF4437973.1"/>
    <property type="molecule type" value="Genomic_DNA"/>
</dbReference>
<feature type="compositionally biased region" description="Polar residues" evidence="1">
    <location>
        <begin position="134"/>
        <end position="146"/>
    </location>
</feature>
<feature type="region of interest" description="Disordered" evidence="1">
    <location>
        <begin position="68"/>
        <end position="87"/>
    </location>
</feature>
<gene>
    <name evidence="2" type="ORF">F53441_12892</name>
</gene>
<feature type="region of interest" description="Disordered" evidence="1">
    <location>
        <begin position="437"/>
        <end position="510"/>
    </location>
</feature>
<dbReference type="AlphaFoldDB" id="A0A8H4NM40"/>
<feature type="region of interest" description="Disordered" evidence="1">
    <location>
        <begin position="333"/>
        <end position="352"/>
    </location>
</feature>
<dbReference type="OrthoDB" id="5055285at2759"/>
<keyword evidence="3" id="KW-1185">Reference proteome</keyword>
<proteinExistence type="predicted"/>
<feature type="region of interest" description="Disordered" evidence="1">
    <location>
        <begin position="211"/>
        <end position="230"/>
    </location>
</feature>
<evidence type="ECO:0000313" key="2">
    <source>
        <dbReference type="EMBL" id="KAF4437973.1"/>
    </source>
</evidence>
<dbReference type="Proteomes" id="UP000605986">
    <property type="component" value="Unassembled WGS sequence"/>
</dbReference>
<comment type="caution">
    <text evidence="2">The sequence shown here is derived from an EMBL/GenBank/DDBJ whole genome shotgun (WGS) entry which is preliminary data.</text>
</comment>
<accession>A0A8H4NM40</accession>